<dbReference type="PANTHER" id="PTHR33653:SF1">
    <property type="entry name" value="RIBONUCLEASE VAPC2"/>
    <property type="match status" value="1"/>
</dbReference>
<dbReference type="InterPro" id="IPR029060">
    <property type="entry name" value="PIN-like_dom_sf"/>
</dbReference>
<dbReference type="Pfam" id="PF01850">
    <property type="entry name" value="PIN"/>
    <property type="match status" value="1"/>
</dbReference>
<protein>
    <submittedName>
        <fullName evidence="9">PIN domain nuclease</fullName>
    </submittedName>
</protein>
<evidence type="ECO:0000256" key="1">
    <source>
        <dbReference type="ARBA" id="ARBA00001946"/>
    </source>
</evidence>
<keyword evidence="6" id="KW-0460">Magnesium</keyword>
<reference evidence="10" key="1">
    <citation type="submission" date="2017-09" db="EMBL/GenBank/DDBJ databases">
        <title>Depth-based differentiation of microbial function through sediment-hosted aquifers and enrichment of novel symbionts in the deep terrestrial subsurface.</title>
        <authorList>
            <person name="Probst A.J."/>
            <person name="Ladd B."/>
            <person name="Jarett J.K."/>
            <person name="Geller-Mcgrath D.E."/>
            <person name="Sieber C.M.K."/>
            <person name="Emerson J.B."/>
            <person name="Anantharaman K."/>
            <person name="Thomas B.C."/>
            <person name="Malmstrom R."/>
            <person name="Stieglmeier M."/>
            <person name="Klingl A."/>
            <person name="Woyke T."/>
            <person name="Ryan C.M."/>
            <person name="Banfield J.F."/>
        </authorList>
    </citation>
    <scope>NUCLEOTIDE SEQUENCE [LARGE SCALE GENOMIC DNA]</scope>
</reference>
<evidence type="ECO:0000259" key="8">
    <source>
        <dbReference type="Pfam" id="PF01850"/>
    </source>
</evidence>
<evidence type="ECO:0000256" key="2">
    <source>
        <dbReference type="ARBA" id="ARBA00022649"/>
    </source>
</evidence>
<evidence type="ECO:0000256" key="7">
    <source>
        <dbReference type="ARBA" id="ARBA00038093"/>
    </source>
</evidence>
<dbReference type="PANTHER" id="PTHR33653">
    <property type="entry name" value="RIBONUCLEASE VAPC2"/>
    <property type="match status" value="1"/>
</dbReference>
<keyword evidence="4" id="KW-0479">Metal-binding</keyword>
<dbReference type="Proteomes" id="UP000229307">
    <property type="component" value="Unassembled WGS sequence"/>
</dbReference>
<dbReference type="Gene3D" id="3.40.50.1010">
    <property type="entry name" value="5'-nuclease"/>
    <property type="match status" value="1"/>
</dbReference>
<evidence type="ECO:0000256" key="3">
    <source>
        <dbReference type="ARBA" id="ARBA00022722"/>
    </source>
</evidence>
<accession>A0A2M7SDN2</accession>
<proteinExistence type="inferred from homology"/>
<dbReference type="SUPFAM" id="SSF88723">
    <property type="entry name" value="PIN domain-like"/>
    <property type="match status" value="1"/>
</dbReference>
<name>A0A2M7SDN2_9BACT</name>
<evidence type="ECO:0000313" key="10">
    <source>
        <dbReference type="Proteomes" id="UP000229307"/>
    </source>
</evidence>
<dbReference type="CDD" id="cd18741">
    <property type="entry name" value="PIN_VapC4-5_FitB-like"/>
    <property type="match status" value="1"/>
</dbReference>
<sequence>MNKYLIDTDVLIELLRGKQKVISYLDNLHKEGSAFFYSPVTKAEIFHGIRKGEEGRINLLFSSMECVPVTDEVGEKAGLYLKQFRSGHSTQMGDAIIAASAFYAGAVLVTCNEKHYPMKDIKIVIPVKQTKARLQ</sequence>
<dbReference type="GO" id="GO:0004518">
    <property type="term" value="F:nuclease activity"/>
    <property type="evidence" value="ECO:0007669"/>
    <property type="project" value="UniProtKB-KW"/>
</dbReference>
<organism evidence="9 10">
    <name type="scientific">Candidatus Desantisbacteria bacterium CG_4_10_14_0_8_um_filter_48_22</name>
    <dbReference type="NCBI Taxonomy" id="1974543"/>
    <lineage>
        <taxon>Bacteria</taxon>
        <taxon>Candidatus Desantisiibacteriota</taxon>
    </lineage>
</organism>
<evidence type="ECO:0000256" key="5">
    <source>
        <dbReference type="ARBA" id="ARBA00022801"/>
    </source>
</evidence>
<comment type="similarity">
    <text evidence="7">Belongs to the PINc/VapC protein family.</text>
</comment>
<evidence type="ECO:0000256" key="4">
    <source>
        <dbReference type="ARBA" id="ARBA00022723"/>
    </source>
</evidence>
<evidence type="ECO:0000256" key="6">
    <source>
        <dbReference type="ARBA" id="ARBA00022842"/>
    </source>
</evidence>
<evidence type="ECO:0000313" key="9">
    <source>
        <dbReference type="EMBL" id="PIZ17647.1"/>
    </source>
</evidence>
<dbReference type="AlphaFoldDB" id="A0A2M7SDN2"/>
<keyword evidence="5" id="KW-0378">Hydrolase</keyword>
<feature type="domain" description="PIN" evidence="8">
    <location>
        <begin position="4"/>
        <end position="115"/>
    </location>
</feature>
<gene>
    <name evidence="9" type="ORF">COY52_03500</name>
</gene>
<keyword evidence="3" id="KW-0540">Nuclease</keyword>
<comment type="caution">
    <text evidence="9">The sequence shown here is derived from an EMBL/GenBank/DDBJ whole genome shotgun (WGS) entry which is preliminary data.</text>
</comment>
<dbReference type="InterPro" id="IPR002716">
    <property type="entry name" value="PIN_dom"/>
</dbReference>
<dbReference type="InterPro" id="IPR050556">
    <property type="entry name" value="Type_II_TA_system_RNase"/>
</dbReference>
<dbReference type="EMBL" id="PFMR01000097">
    <property type="protein sequence ID" value="PIZ17647.1"/>
    <property type="molecule type" value="Genomic_DNA"/>
</dbReference>
<dbReference type="GO" id="GO:0046872">
    <property type="term" value="F:metal ion binding"/>
    <property type="evidence" value="ECO:0007669"/>
    <property type="project" value="UniProtKB-KW"/>
</dbReference>
<keyword evidence="2" id="KW-1277">Toxin-antitoxin system</keyword>
<dbReference type="GO" id="GO:0016787">
    <property type="term" value="F:hydrolase activity"/>
    <property type="evidence" value="ECO:0007669"/>
    <property type="project" value="UniProtKB-KW"/>
</dbReference>
<comment type="cofactor">
    <cofactor evidence="1">
        <name>Mg(2+)</name>
        <dbReference type="ChEBI" id="CHEBI:18420"/>
    </cofactor>
</comment>